<dbReference type="EMBL" id="OU893345">
    <property type="protein sequence ID" value="CAG9785781.1"/>
    <property type="molecule type" value="Genomic_DNA"/>
</dbReference>
<feature type="coiled-coil region" evidence="1">
    <location>
        <begin position="319"/>
        <end position="385"/>
    </location>
</feature>
<proteinExistence type="predicted"/>
<protein>
    <submittedName>
        <fullName evidence="2">Uncharacterized protein</fullName>
    </submittedName>
</protein>
<dbReference type="Gene3D" id="1.10.418.60">
    <property type="entry name" value="Ncd80 complex, Nuf2 subunit"/>
    <property type="match status" value="1"/>
</dbReference>
<accession>A0A9N9QYG5</accession>
<gene>
    <name evidence="2" type="ORF">DIATSA_LOCUS3791</name>
</gene>
<sequence length="445" mass="51295">MERAQAFTVETFIENWNGDFTNYALTAADFKKPHALMGALFQVFDRLGIDRDAVLSPPPEEARNEHIIYYWDLLPVVNMTRVINHLVSVMPQVDATISVTHFLQPTTTTSHSILLLLFNLMVFNEERLREIAPNEEELFAKTDEVKALEDRKNRLLEMLNEQAEEKGKRAERLEKLDEEMKQLEEELKQEKDAHDEERLELDPILKENHQLEVVLEQKKALKEALIAEVERKQALRVYDAGDIKAQAEQAAQNVQEAEEKLNSLRALLMEKENSLKNLQTIKPSLDTAYNLLREIMKLSVSLKDCESGDLDSDSKEGQLGVLNTEMSELEAQLAEIQTAKSAARVKRQDAHDRRVHELTSAQTALKDAEDKDKKCQDRCKKAIQRTEEIKQITTKYEQEKNMGMEELAKIQNDFTNELKTVEDALLKKAMEAEKRIEDKLRNRNL</sequence>
<dbReference type="OrthoDB" id="7464803at2759"/>
<feature type="coiled-coil region" evidence="1">
    <location>
        <begin position="145"/>
        <end position="281"/>
    </location>
</feature>
<evidence type="ECO:0000313" key="2">
    <source>
        <dbReference type="EMBL" id="CAG9785781.1"/>
    </source>
</evidence>
<dbReference type="InterPro" id="IPR038275">
    <property type="entry name" value="Nuf2_N_sf"/>
</dbReference>
<evidence type="ECO:0000256" key="1">
    <source>
        <dbReference type="SAM" id="Coils"/>
    </source>
</evidence>
<reference evidence="2" key="2">
    <citation type="submission" date="2022-10" db="EMBL/GenBank/DDBJ databases">
        <authorList>
            <consortium name="ENA_rothamsted_submissions"/>
            <consortium name="culmorum"/>
            <person name="King R."/>
        </authorList>
    </citation>
    <scope>NUCLEOTIDE SEQUENCE</scope>
</reference>
<keyword evidence="3" id="KW-1185">Reference proteome</keyword>
<organism evidence="2 3">
    <name type="scientific">Diatraea saccharalis</name>
    <name type="common">sugarcane borer</name>
    <dbReference type="NCBI Taxonomy" id="40085"/>
    <lineage>
        <taxon>Eukaryota</taxon>
        <taxon>Metazoa</taxon>
        <taxon>Ecdysozoa</taxon>
        <taxon>Arthropoda</taxon>
        <taxon>Hexapoda</taxon>
        <taxon>Insecta</taxon>
        <taxon>Pterygota</taxon>
        <taxon>Neoptera</taxon>
        <taxon>Endopterygota</taxon>
        <taxon>Lepidoptera</taxon>
        <taxon>Glossata</taxon>
        <taxon>Ditrysia</taxon>
        <taxon>Pyraloidea</taxon>
        <taxon>Crambidae</taxon>
        <taxon>Crambinae</taxon>
        <taxon>Diatraea</taxon>
    </lineage>
</organism>
<name>A0A9N9QYG5_9NEOP</name>
<dbReference type="AlphaFoldDB" id="A0A9N9QYG5"/>
<keyword evidence="1" id="KW-0175">Coiled coil</keyword>
<evidence type="ECO:0000313" key="3">
    <source>
        <dbReference type="Proteomes" id="UP001153714"/>
    </source>
</evidence>
<dbReference type="Proteomes" id="UP001153714">
    <property type="component" value="Chromosome 14"/>
</dbReference>
<reference evidence="2" key="1">
    <citation type="submission" date="2021-12" db="EMBL/GenBank/DDBJ databases">
        <authorList>
            <person name="King R."/>
        </authorList>
    </citation>
    <scope>NUCLEOTIDE SEQUENCE</scope>
</reference>